<sequence length="206" mass="23647">MPKSILKKDKKYTFSDYFEFRCSTQEILMEFGYRYAFEQLMLPKASREITPLERLGNTYITKLPHIVLSSEAARREFYLSPFLLEMLDWIDARIDVEYSLDGGENLSGVVDYFITSSNNILIVDAKKGDLEQGFNQLAVELIALDKYDDGTSKVLYGAVTSGDFWRFGQLDREEKLLRKDMNGYVLPSNLDRLFSILIGILEGETG</sequence>
<evidence type="ECO:0000313" key="3">
    <source>
        <dbReference type="EMBL" id="VFK06817.1"/>
    </source>
</evidence>
<reference evidence="2" key="1">
    <citation type="submission" date="2019-02" db="EMBL/GenBank/DDBJ databases">
        <authorList>
            <person name="Gruber-Vodicka R. H."/>
            <person name="Seah K. B. B."/>
        </authorList>
    </citation>
    <scope>NUCLEOTIDE SEQUENCE</scope>
    <source>
        <strain evidence="1">BECK_BZ163</strain>
        <strain evidence="3">BECK_BZ164</strain>
        <strain evidence="2">BECK_BZ165</strain>
    </source>
</reference>
<dbReference type="EMBL" id="CAADFL010000025">
    <property type="protein sequence ID" value="VFK06817.1"/>
    <property type="molecule type" value="Genomic_DNA"/>
</dbReference>
<gene>
    <name evidence="1" type="ORF">BECKFM1743A_GA0114220_1002613</name>
    <name evidence="3" type="ORF">BECKFM1743B_GA0114221_1002512</name>
    <name evidence="2" type="ORF">BECKFM1743C_GA0114222_1002813</name>
</gene>
<evidence type="ECO:0000313" key="2">
    <source>
        <dbReference type="EMBL" id="VFJ45641.1"/>
    </source>
</evidence>
<organism evidence="2">
    <name type="scientific">Candidatus Kentrum sp. FM</name>
    <dbReference type="NCBI Taxonomy" id="2126340"/>
    <lineage>
        <taxon>Bacteria</taxon>
        <taxon>Pseudomonadati</taxon>
        <taxon>Pseudomonadota</taxon>
        <taxon>Gammaproteobacteria</taxon>
        <taxon>Candidatus Kentrum</taxon>
    </lineage>
</organism>
<accession>A0A450S1U9</accession>
<dbReference type="EMBL" id="CAADFA010000028">
    <property type="protein sequence ID" value="VFJ45641.1"/>
    <property type="molecule type" value="Genomic_DNA"/>
</dbReference>
<name>A0A450S1U9_9GAMM</name>
<dbReference type="EMBL" id="CAADEZ010000026">
    <property type="protein sequence ID" value="VFJ45555.1"/>
    <property type="molecule type" value="Genomic_DNA"/>
</dbReference>
<protein>
    <submittedName>
        <fullName evidence="2">Uncharacterized protein</fullName>
    </submittedName>
</protein>
<evidence type="ECO:0000313" key="1">
    <source>
        <dbReference type="EMBL" id="VFJ45555.1"/>
    </source>
</evidence>
<proteinExistence type="predicted"/>
<dbReference type="AlphaFoldDB" id="A0A450S1U9"/>